<dbReference type="InterPro" id="IPR005814">
    <property type="entry name" value="Aminotrans_3"/>
</dbReference>
<dbReference type="EC" id="2.6.1.76" evidence="5"/>
<proteinExistence type="inferred from homology"/>
<keyword evidence="9 14" id="KW-0663">Pyridoxal phosphate</keyword>
<evidence type="ECO:0000256" key="13">
    <source>
        <dbReference type="ARBA" id="ARBA00049111"/>
    </source>
</evidence>
<evidence type="ECO:0000256" key="5">
    <source>
        <dbReference type="ARBA" id="ARBA00013155"/>
    </source>
</evidence>
<feature type="region of interest" description="Disordered" evidence="15">
    <location>
        <begin position="1"/>
        <end position="134"/>
    </location>
</feature>
<dbReference type="PANTHER" id="PTHR43552">
    <property type="entry name" value="DIAMINOBUTYRATE--2-OXOGLUTARATE AMINOTRANSFERASE"/>
    <property type="match status" value="1"/>
</dbReference>
<feature type="compositionally biased region" description="Gly residues" evidence="15">
    <location>
        <begin position="65"/>
        <end position="74"/>
    </location>
</feature>
<comment type="caution">
    <text evidence="16">The sequence shown here is derived from an EMBL/GenBank/DDBJ whole genome shotgun (WGS) entry which is preliminary data.</text>
</comment>
<reference evidence="17" key="1">
    <citation type="journal article" date="2019" name="Int. J. Syst. Evol. Microbiol.">
        <title>The Global Catalogue of Microorganisms (GCM) 10K type strain sequencing project: providing services to taxonomists for standard genome sequencing and annotation.</title>
        <authorList>
            <consortium name="The Broad Institute Genomics Platform"/>
            <consortium name="The Broad Institute Genome Sequencing Center for Infectious Disease"/>
            <person name="Wu L."/>
            <person name="Ma J."/>
        </authorList>
    </citation>
    <scope>NUCLEOTIDE SEQUENCE [LARGE SCALE GENOMIC DNA]</scope>
    <source>
        <strain evidence="17">JCM 17657</strain>
    </source>
</reference>
<evidence type="ECO:0000256" key="7">
    <source>
        <dbReference type="ARBA" id="ARBA00022576"/>
    </source>
</evidence>
<evidence type="ECO:0000256" key="2">
    <source>
        <dbReference type="ARBA" id="ARBA00002189"/>
    </source>
</evidence>
<dbReference type="PANTHER" id="PTHR43552:SF1">
    <property type="entry name" value="DIAMINOBUTYRATE--2-OXOGLUTARATE AMINOTRANSFERASE"/>
    <property type="match status" value="1"/>
</dbReference>
<comment type="pathway">
    <text evidence="3">Amine and polyamine biosynthesis; ectoine biosynthesis; L-ectoine from L-aspartate 4-semialdehyde: step 1/3.</text>
</comment>
<feature type="compositionally biased region" description="Gly residues" evidence="15">
    <location>
        <begin position="18"/>
        <end position="29"/>
    </location>
</feature>
<evidence type="ECO:0000313" key="16">
    <source>
        <dbReference type="EMBL" id="GAA4996756.1"/>
    </source>
</evidence>
<evidence type="ECO:0000256" key="11">
    <source>
        <dbReference type="ARBA" id="ARBA00030665"/>
    </source>
</evidence>
<dbReference type="InterPro" id="IPR015421">
    <property type="entry name" value="PyrdxlP-dep_Trfase_major"/>
</dbReference>
<dbReference type="SUPFAM" id="SSF53383">
    <property type="entry name" value="PLP-dependent transferases"/>
    <property type="match status" value="1"/>
</dbReference>
<evidence type="ECO:0000256" key="4">
    <source>
        <dbReference type="ARBA" id="ARBA00008954"/>
    </source>
</evidence>
<evidence type="ECO:0000256" key="9">
    <source>
        <dbReference type="ARBA" id="ARBA00022898"/>
    </source>
</evidence>
<keyword evidence="17" id="KW-1185">Reference proteome</keyword>
<evidence type="ECO:0000256" key="12">
    <source>
        <dbReference type="ARBA" id="ARBA00031476"/>
    </source>
</evidence>
<name>A0ABP9IH06_9ACTN</name>
<accession>A0ABP9IH06</accession>
<dbReference type="EMBL" id="BAABIV010000018">
    <property type="protein sequence ID" value="GAA4996756.1"/>
    <property type="molecule type" value="Genomic_DNA"/>
</dbReference>
<protein>
    <recommendedName>
        <fullName evidence="6">Diaminobutyrate--2-oxoglutarate transaminase</fullName>
        <ecNumber evidence="5">2.6.1.76</ecNumber>
    </recommendedName>
    <alternativeName>
        <fullName evidence="11">DABA aminotransferase</fullName>
    </alternativeName>
    <alternativeName>
        <fullName evidence="12">Diaminobutyrate--2-oxoglutarate aminotransferase</fullName>
    </alternativeName>
    <alternativeName>
        <fullName evidence="10">L-2,4-diaminobutyric acid transaminase</fullName>
    </alternativeName>
</protein>
<feature type="compositionally biased region" description="Gly residues" evidence="15">
    <location>
        <begin position="85"/>
        <end position="94"/>
    </location>
</feature>
<evidence type="ECO:0000256" key="8">
    <source>
        <dbReference type="ARBA" id="ARBA00022679"/>
    </source>
</evidence>
<evidence type="ECO:0000256" key="10">
    <source>
        <dbReference type="ARBA" id="ARBA00029744"/>
    </source>
</evidence>
<evidence type="ECO:0000256" key="15">
    <source>
        <dbReference type="SAM" id="MobiDB-lite"/>
    </source>
</evidence>
<dbReference type="GO" id="GO:0008483">
    <property type="term" value="F:transaminase activity"/>
    <property type="evidence" value="ECO:0007669"/>
    <property type="project" value="UniProtKB-KW"/>
</dbReference>
<dbReference type="InterPro" id="IPR004637">
    <property type="entry name" value="Dat"/>
</dbReference>
<evidence type="ECO:0000256" key="14">
    <source>
        <dbReference type="RuleBase" id="RU003560"/>
    </source>
</evidence>
<comment type="catalytic activity">
    <reaction evidence="13">
        <text>L-2,4-diaminobutanoate + 2-oxoglutarate = L-aspartate 4-semialdehyde + L-glutamate</text>
        <dbReference type="Rhea" id="RHEA:11160"/>
        <dbReference type="ChEBI" id="CHEBI:16810"/>
        <dbReference type="ChEBI" id="CHEBI:29985"/>
        <dbReference type="ChEBI" id="CHEBI:58761"/>
        <dbReference type="ChEBI" id="CHEBI:537519"/>
        <dbReference type="EC" id="2.6.1.76"/>
    </reaction>
</comment>
<comment type="cofactor">
    <cofactor evidence="1">
        <name>pyridoxal 5'-phosphate</name>
        <dbReference type="ChEBI" id="CHEBI:597326"/>
    </cofactor>
</comment>
<evidence type="ECO:0000256" key="3">
    <source>
        <dbReference type="ARBA" id="ARBA00004946"/>
    </source>
</evidence>
<evidence type="ECO:0000313" key="17">
    <source>
        <dbReference type="Proteomes" id="UP001500610"/>
    </source>
</evidence>
<gene>
    <name evidence="16" type="ORF">GCM10023257_44050</name>
</gene>
<comment type="function">
    <text evidence="2">Catalyzes reversively the conversion of L-aspartate beta-semialdehyde (ASA) to L-2,4-diaminobutyrate (DABA) by transamination with L-glutamate.</text>
</comment>
<comment type="similarity">
    <text evidence="4 14">Belongs to the class-III pyridoxal-phosphate-dependent aminotransferase family.</text>
</comment>
<feature type="region of interest" description="Disordered" evidence="15">
    <location>
        <begin position="284"/>
        <end position="306"/>
    </location>
</feature>
<dbReference type="Gene3D" id="3.40.640.10">
    <property type="entry name" value="Type I PLP-dependent aspartate aminotransferase-like (Major domain)"/>
    <property type="match status" value="2"/>
</dbReference>
<feature type="compositionally biased region" description="Low complexity" evidence="15">
    <location>
        <begin position="95"/>
        <end position="128"/>
    </location>
</feature>
<evidence type="ECO:0000256" key="1">
    <source>
        <dbReference type="ARBA" id="ARBA00001933"/>
    </source>
</evidence>
<dbReference type="Gene3D" id="3.90.1150.10">
    <property type="entry name" value="Aspartate Aminotransferase, domain 1"/>
    <property type="match status" value="2"/>
</dbReference>
<dbReference type="InterPro" id="IPR015424">
    <property type="entry name" value="PyrdxlP-dep_Trfase"/>
</dbReference>
<organism evidence="16 17">
    <name type="scientific">Streptomyces hyderabadensis</name>
    <dbReference type="NCBI Taxonomy" id="598549"/>
    <lineage>
        <taxon>Bacteria</taxon>
        <taxon>Bacillati</taxon>
        <taxon>Actinomycetota</taxon>
        <taxon>Actinomycetes</taxon>
        <taxon>Kitasatosporales</taxon>
        <taxon>Streptomycetaceae</taxon>
        <taxon>Streptomyces</taxon>
    </lineage>
</organism>
<sequence length="527" mass="52397">MRGRSGQEGAARGSTVPDGGGSGSGGSGNAGSENARAESAGSENAVPDSAVLDSGGSEDAVPDSGGAGNAGSDGSGAESAVPDSGGTGSGGSGSAGAESAGSEDAVLESAGAERGGAESAVRGGAARCRPAREPAARTYARALPVVPVRARGLTIEGADGRRYLDCVSGAGTLALGHNHPVVLESIRRVLDSGAPLHVMDHTTPVEDAFVTELLCTLPPVLADRARVRFCDPTGADPVATAVALVRAATGRTRVVTLADAHEPLPDGGAPGQEPPAGLLLDPARSEAAAPHGPGAEAGGVRRPSAHADQGAVPLIVDETETGVGRTGAYWAFEHSGVTPDVLVLAKAIGGSLPLAAVVHRDDLGDPSGHGGPVAGSFRGNQLALAAGAATLAHVREHRLAEHAAALGGRMLARLRALAAESGCVGHVRGRGLMAGVELVAPEDPPDGTARPGASAHLAAAVRGECLRRGLIVDVTGPRANVVRLLPPLIVTEEQMSAVLDRLADAVGAVDRHRPDGSVPLRGERTPR</sequence>
<dbReference type="Proteomes" id="UP001500610">
    <property type="component" value="Unassembled WGS sequence"/>
</dbReference>
<dbReference type="InterPro" id="IPR015422">
    <property type="entry name" value="PyrdxlP-dep_Trfase_small"/>
</dbReference>
<evidence type="ECO:0000256" key="6">
    <source>
        <dbReference type="ARBA" id="ARBA00014798"/>
    </source>
</evidence>
<keyword evidence="8" id="KW-0808">Transferase</keyword>
<dbReference type="Pfam" id="PF00202">
    <property type="entry name" value="Aminotran_3"/>
    <property type="match status" value="2"/>
</dbReference>
<keyword evidence="7 16" id="KW-0032">Aminotransferase</keyword>